<keyword evidence="3" id="KW-1185">Reference proteome</keyword>
<comment type="caution">
    <text evidence="2">The sequence shown here is derived from an EMBL/GenBank/DDBJ whole genome shotgun (WGS) entry which is preliminary data.</text>
</comment>
<reference evidence="3" key="1">
    <citation type="submission" date="2018-05" db="EMBL/GenBank/DDBJ databases">
        <authorList>
            <person name="Li X."/>
        </authorList>
    </citation>
    <scope>NUCLEOTIDE SEQUENCE [LARGE SCALE GENOMIC DNA]</scope>
    <source>
        <strain evidence="3">HKS-05</strain>
    </source>
</reference>
<feature type="transmembrane region" description="Helical" evidence="1">
    <location>
        <begin position="12"/>
        <end position="33"/>
    </location>
</feature>
<name>A0A328AW48_9CAUL</name>
<protein>
    <submittedName>
        <fullName evidence="2">Uncharacterized protein</fullName>
    </submittedName>
</protein>
<dbReference type="Proteomes" id="UP000249842">
    <property type="component" value="Unassembled WGS sequence"/>
</dbReference>
<keyword evidence="1" id="KW-1133">Transmembrane helix</keyword>
<dbReference type="AlphaFoldDB" id="A0A328AW48"/>
<dbReference type="RefSeq" id="WP_111455749.1">
    <property type="nucleotide sequence ID" value="NZ_QFYP01000001.1"/>
</dbReference>
<accession>A0A328AW48</accession>
<dbReference type="OrthoDB" id="8480417at2"/>
<evidence type="ECO:0000256" key="1">
    <source>
        <dbReference type="SAM" id="Phobius"/>
    </source>
</evidence>
<feature type="transmembrane region" description="Helical" evidence="1">
    <location>
        <begin position="72"/>
        <end position="97"/>
    </location>
</feature>
<feature type="transmembrane region" description="Helical" evidence="1">
    <location>
        <begin position="45"/>
        <end position="66"/>
    </location>
</feature>
<feature type="transmembrane region" description="Helical" evidence="1">
    <location>
        <begin position="109"/>
        <end position="128"/>
    </location>
</feature>
<gene>
    <name evidence="2" type="ORF">DJ021_01005</name>
</gene>
<keyword evidence="1" id="KW-0472">Membrane</keyword>
<proteinExistence type="predicted"/>
<feature type="transmembrane region" description="Helical" evidence="1">
    <location>
        <begin position="140"/>
        <end position="157"/>
    </location>
</feature>
<sequence length="173" mass="18036">MFEGWDSFYLLVGSASGALIGLLFVVVTLTTNLDRSTASRGTSLYMSPTVFHFAMIVVVSAVGVAPRVGAQAAGAVIGGCALLGLAYASVVGVRLHLGRAPEPAHWSDFWLYGVAPAAIYLGLLASAASTWTAPEFAPDWIAVTLVVLLLTCIRNAWDLVTYLAPRAGDPPAG</sequence>
<organism evidence="2 3">
    <name type="scientific">Phenylobacterium hankyongense</name>
    <dbReference type="NCBI Taxonomy" id="1813876"/>
    <lineage>
        <taxon>Bacteria</taxon>
        <taxon>Pseudomonadati</taxon>
        <taxon>Pseudomonadota</taxon>
        <taxon>Alphaproteobacteria</taxon>
        <taxon>Caulobacterales</taxon>
        <taxon>Caulobacteraceae</taxon>
        <taxon>Phenylobacterium</taxon>
    </lineage>
</organism>
<dbReference type="EMBL" id="QFYP01000001">
    <property type="protein sequence ID" value="RAK58475.1"/>
    <property type="molecule type" value="Genomic_DNA"/>
</dbReference>
<keyword evidence="1" id="KW-0812">Transmembrane</keyword>
<evidence type="ECO:0000313" key="3">
    <source>
        <dbReference type="Proteomes" id="UP000249842"/>
    </source>
</evidence>
<evidence type="ECO:0000313" key="2">
    <source>
        <dbReference type="EMBL" id="RAK58475.1"/>
    </source>
</evidence>